<evidence type="ECO:0000313" key="4">
    <source>
        <dbReference type="Proteomes" id="UP001275440"/>
    </source>
</evidence>
<dbReference type="Pfam" id="PF00293">
    <property type="entry name" value="NUDIX"/>
    <property type="match status" value="1"/>
</dbReference>
<evidence type="ECO:0000259" key="2">
    <source>
        <dbReference type="PROSITE" id="PS51462"/>
    </source>
</evidence>
<proteinExistence type="inferred from homology"/>
<dbReference type="InterPro" id="IPR015797">
    <property type="entry name" value="NUDIX_hydrolase-like_dom_sf"/>
</dbReference>
<dbReference type="InterPro" id="IPR000086">
    <property type="entry name" value="NUDIX_hydrolase_dom"/>
</dbReference>
<dbReference type="SUPFAM" id="SSF55811">
    <property type="entry name" value="Nudix"/>
    <property type="match status" value="1"/>
</dbReference>
<keyword evidence="4" id="KW-1185">Reference proteome</keyword>
<organism evidence="3 4">
    <name type="scientific">Rhodococcus zopfii</name>
    <dbReference type="NCBI Taxonomy" id="43772"/>
    <lineage>
        <taxon>Bacteria</taxon>
        <taxon>Bacillati</taxon>
        <taxon>Actinomycetota</taxon>
        <taxon>Actinomycetes</taxon>
        <taxon>Mycobacteriales</taxon>
        <taxon>Nocardiaceae</taxon>
        <taxon>Rhodococcus</taxon>
    </lineage>
</organism>
<dbReference type="PANTHER" id="PTHR43736">
    <property type="entry name" value="ADP-RIBOSE PYROPHOSPHATASE"/>
    <property type="match status" value="1"/>
</dbReference>
<dbReference type="Gene3D" id="3.90.79.10">
    <property type="entry name" value="Nucleoside Triphosphate Pyrophosphohydrolase"/>
    <property type="match status" value="1"/>
</dbReference>
<gene>
    <name evidence="3" type="ORF">F8M49_04615</name>
</gene>
<comment type="similarity">
    <text evidence="1">Belongs to the Nudix hydrolase family.</text>
</comment>
<feature type="domain" description="Nudix hydrolase" evidence="2">
    <location>
        <begin position="48"/>
        <end position="181"/>
    </location>
</feature>
<dbReference type="EMBL" id="WBMO01000001">
    <property type="protein sequence ID" value="MDV2474890.1"/>
    <property type="molecule type" value="Genomic_DNA"/>
</dbReference>
<evidence type="ECO:0000313" key="3">
    <source>
        <dbReference type="EMBL" id="MDV2474890.1"/>
    </source>
</evidence>
<dbReference type="PANTHER" id="PTHR43736:SF1">
    <property type="entry name" value="DIHYDRONEOPTERIN TRIPHOSPHATE DIPHOSPHATASE"/>
    <property type="match status" value="1"/>
</dbReference>
<dbReference type="PROSITE" id="PS51462">
    <property type="entry name" value="NUDIX"/>
    <property type="match status" value="1"/>
</dbReference>
<name>A0ABU3WLR2_9NOCA</name>
<dbReference type="CDD" id="cd03674">
    <property type="entry name" value="NUDIX_Hydrolase"/>
    <property type="match status" value="1"/>
</dbReference>
<protein>
    <submittedName>
        <fullName evidence="3">NUDIX domain-containing protein</fullName>
    </submittedName>
</protein>
<comment type="caution">
    <text evidence="3">The sequence shown here is derived from an EMBL/GenBank/DDBJ whole genome shotgun (WGS) entry which is preliminary data.</text>
</comment>
<sequence>MSARSLHQSATERLLAWDTDSVDAESLRHTMLAFLGSAPDGCLRAHAPGHITASSLVLDAERRNVLLTLHPKVGRWIQLGGHCEESDDTVVDAALREATEESGIDGLVIDPLLLSAHTHPITCSLGIPTRHLDLRFLVTAPPGAVPVRSAESTDLRWWPVDALPDDAEHDTIGHLVALAAARSVERTVPAGTGGEPGRAVHRAVGQ</sequence>
<reference evidence="3 4" key="1">
    <citation type="submission" date="2019-10" db="EMBL/GenBank/DDBJ databases">
        <title>Draft Genome Assembly of Rhodococcus zopfii DSM44189.</title>
        <authorList>
            <person name="Sutton J.M."/>
            <person name="Akob D.M."/>
            <person name="Bushman T.J."/>
        </authorList>
    </citation>
    <scope>NUCLEOTIDE SEQUENCE [LARGE SCALE GENOMIC DNA]</scope>
    <source>
        <strain evidence="3 4">DSM 44189</strain>
    </source>
</reference>
<evidence type="ECO:0000256" key="1">
    <source>
        <dbReference type="ARBA" id="ARBA00005582"/>
    </source>
</evidence>
<accession>A0ABU3WLR2</accession>
<dbReference type="Proteomes" id="UP001275440">
    <property type="component" value="Unassembled WGS sequence"/>
</dbReference>